<evidence type="ECO:0000313" key="2">
    <source>
        <dbReference type="Proteomes" id="UP000737018"/>
    </source>
</evidence>
<reference evidence="1" key="1">
    <citation type="submission" date="2020-03" db="EMBL/GenBank/DDBJ databases">
        <title>Castanea mollissima Vanexum genome sequencing.</title>
        <authorList>
            <person name="Staton M."/>
        </authorList>
    </citation>
    <scope>NUCLEOTIDE SEQUENCE</scope>
    <source>
        <tissue evidence="1">Leaf</tissue>
    </source>
</reference>
<dbReference type="AlphaFoldDB" id="A0A8J4RFX6"/>
<protein>
    <submittedName>
        <fullName evidence="1">Uncharacterized protein</fullName>
    </submittedName>
</protein>
<keyword evidence="2" id="KW-1185">Reference proteome</keyword>
<dbReference type="PANTHER" id="PTHR34948">
    <property type="entry name" value="OS08G0299200 PROTEIN"/>
    <property type="match status" value="1"/>
</dbReference>
<gene>
    <name evidence="1" type="ORF">CMV_004228</name>
</gene>
<dbReference type="EMBL" id="JRKL02000349">
    <property type="protein sequence ID" value="KAF3972247.1"/>
    <property type="molecule type" value="Genomic_DNA"/>
</dbReference>
<dbReference type="Gene3D" id="2.40.320.10">
    <property type="entry name" value="Hypothetical Protein Pfu-838710-001"/>
    <property type="match status" value="1"/>
</dbReference>
<dbReference type="OrthoDB" id="2160189at2759"/>
<accession>A0A8J4RFX6</accession>
<dbReference type="Proteomes" id="UP000737018">
    <property type="component" value="Unassembled WGS sequence"/>
</dbReference>
<evidence type="ECO:0000313" key="1">
    <source>
        <dbReference type="EMBL" id="KAF3972247.1"/>
    </source>
</evidence>
<dbReference type="PANTHER" id="PTHR34948:SF2">
    <property type="entry name" value="TRIPHOSPHATE TUNNEL METALLOENZYME 3"/>
    <property type="match status" value="1"/>
</dbReference>
<comment type="caution">
    <text evidence="1">The sequence shown here is derived from an EMBL/GenBank/DDBJ whole genome shotgun (WGS) entry which is preliminary data.</text>
</comment>
<sequence length="148" mass="15831">MPDFLLKSYHEDGVGEIGAEREVEEAGVVVELGEVRSEGGTGDVVLDETVNVNDGGSVVELNAGHEEEDNGPLCVVTLKAKAVIVDGVSRVEEDEEPLDPSIRRDCMAEPEKILSSVAESRVLRRAKEGVWGARVCGVRRVSECEGGV</sequence>
<name>A0A8J4RFX6_9ROSI</name>
<proteinExistence type="predicted"/>
<organism evidence="1 2">
    <name type="scientific">Castanea mollissima</name>
    <name type="common">Chinese chestnut</name>
    <dbReference type="NCBI Taxonomy" id="60419"/>
    <lineage>
        <taxon>Eukaryota</taxon>
        <taxon>Viridiplantae</taxon>
        <taxon>Streptophyta</taxon>
        <taxon>Embryophyta</taxon>
        <taxon>Tracheophyta</taxon>
        <taxon>Spermatophyta</taxon>
        <taxon>Magnoliopsida</taxon>
        <taxon>eudicotyledons</taxon>
        <taxon>Gunneridae</taxon>
        <taxon>Pentapetalae</taxon>
        <taxon>rosids</taxon>
        <taxon>fabids</taxon>
        <taxon>Fagales</taxon>
        <taxon>Fagaceae</taxon>
        <taxon>Castanea</taxon>
    </lineage>
</organism>